<gene>
    <name evidence="2" type="ORF">SAMN06295984_2086</name>
</gene>
<evidence type="ECO:0000313" key="3">
    <source>
        <dbReference type="Proteomes" id="UP000194469"/>
    </source>
</evidence>
<keyword evidence="1" id="KW-0472">Membrane</keyword>
<sequence length="118" mass="12278">MGAAGKGENEGESGDTPRRGGCGLAAALSIVVFVAIWLAAVTGYGLVAEQWEIVRPRRALAHHWVFGYAPLIALGFALLTAFAVTRRRAAARMTLLILAAGLVALFCGILFLGVGGLI</sequence>
<reference evidence="3" key="1">
    <citation type="submission" date="2017-04" db="EMBL/GenBank/DDBJ databases">
        <authorList>
            <person name="Varghese N."/>
            <person name="Submissions S."/>
        </authorList>
    </citation>
    <scope>NUCLEOTIDE SEQUENCE [LARGE SCALE GENOMIC DNA]</scope>
    <source>
        <strain evidence="3">UI2</strain>
    </source>
</reference>
<keyword evidence="1" id="KW-0812">Transmembrane</keyword>
<keyword evidence="3" id="KW-1185">Reference proteome</keyword>
<protein>
    <submittedName>
        <fullName evidence="2">Uncharacterized protein</fullName>
    </submittedName>
</protein>
<evidence type="ECO:0000313" key="2">
    <source>
        <dbReference type="EMBL" id="SMQ76648.1"/>
    </source>
</evidence>
<proteinExistence type="predicted"/>
<dbReference type="AlphaFoldDB" id="A0A1Y6FNY5"/>
<dbReference type="EMBL" id="FXWL01000002">
    <property type="protein sequence ID" value="SMQ76648.1"/>
    <property type="molecule type" value="Genomic_DNA"/>
</dbReference>
<dbReference type="Proteomes" id="UP000194469">
    <property type="component" value="Unassembled WGS sequence"/>
</dbReference>
<feature type="transmembrane region" description="Helical" evidence="1">
    <location>
        <begin position="64"/>
        <end position="84"/>
    </location>
</feature>
<dbReference type="GeneID" id="303001732"/>
<keyword evidence="1" id="KW-1133">Transmembrane helix</keyword>
<name>A0A1Y6FNY5_9SPHN</name>
<evidence type="ECO:0000256" key="1">
    <source>
        <dbReference type="SAM" id="Phobius"/>
    </source>
</evidence>
<organism evidence="2 3">
    <name type="scientific">Sphingopyxis terrae subsp. ummariensis</name>
    <dbReference type="NCBI Taxonomy" id="429001"/>
    <lineage>
        <taxon>Bacteria</taxon>
        <taxon>Pseudomonadati</taxon>
        <taxon>Pseudomonadota</taxon>
        <taxon>Alphaproteobacteria</taxon>
        <taxon>Sphingomonadales</taxon>
        <taxon>Sphingomonadaceae</taxon>
        <taxon>Sphingopyxis</taxon>
    </lineage>
</organism>
<dbReference type="RefSeq" id="WP_086457095.1">
    <property type="nucleotide sequence ID" value="NZ_FXWL01000002.1"/>
</dbReference>
<accession>A0A1Y6FNY5</accession>
<feature type="transmembrane region" description="Helical" evidence="1">
    <location>
        <begin position="21"/>
        <end position="44"/>
    </location>
</feature>
<feature type="transmembrane region" description="Helical" evidence="1">
    <location>
        <begin position="96"/>
        <end position="117"/>
    </location>
</feature>